<dbReference type="PANTHER" id="PTHR42939">
    <property type="entry name" value="ABC TRANSPORTER ATP-BINDING PROTEIN ALBC-RELATED"/>
    <property type="match status" value="1"/>
</dbReference>
<dbReference type="InterPro" id="IPR017871">
    <property type="entry name" value="ABC_transporter-like_CS"/>
</dbReference>
<dbReference type="SMART" id="SM00382">
    <property type="entry name" value="AAA"/>
    <property type="match status" value="1"/>
</dbReference>
<organism evidence="5 6">
    <name type="scientific">Anaerococcus octavius</name>
    <dbReference type="NCBI Taxonomy" id="54007"/>
    <lineage>
        <taxon>Bacteria</taxon>
        <taxon>Bacillati</taxon>
        <taxon>Bacillota</taxon>
        <taxon>Tissierellia</taxon>
        <taxon>Tissierellales</taxon>
        <taxon>Peptoniphilaceae</taxon>
        <taxon>Anaerococcus</taxon>
    </lineage>
</organism>
<gene>
    <name evidence="5" type="ORF">CYJ34_00250</name>
</gene>
<dbReference type="Proteomes" id="UP000234335">
    <property type="component" value="Unassembled WGS sequence"/>
</dbReference>
<evidence type="ECO:0000256" key="2">
    <source>
        <dbReference type="ARBA" id="ARBA00022741"/>
    </source>
</evidence>
<evidence type="ECO:0000259" key="4">
    <source>
        <dbReference type="PROSITE" id="PS50893"/>
    </source>
</evidence>
<dbReference type="PROSITE" id="PS00211">
    <property type="entry name" value="ABC_TRANSPORTER_1"/>
    <property type="match status" value="1"/>
</dbReference>
<dbReference type="EMBL" id="PKGS01000001">
    <property type="protein sequence ID" value="PKZ17173.1"/>
    <property type="molecule type" value="Genomic_DNA"/>
</dbReference>
<keyword evidence="2" id="KW-0547">Nucleotide-binding</keyword>
<dbReference type="InterPro" id="IPR003439">
    <property type="entry name" value="ABC_transporter-like_ATP-bd"/>
</dbReference>
<dbReference type="Gene3D" id="3.40.50.300">
    <property type="entry name" value="P-loop containing nucleotide triphosphate hydrolases"/>
    <property type="match status" value="1"/>
</dbReference>
<comment type="caution">
    <text evidence="5">The sequence shown here is derived from an EMBL/GenBank/DDBJ whole genome shotgun (WGS) entry which is preliminary data.</text>
</comment>
<accession>A0A2I1MAK5</accession>
<feature type="domain" description="ABC transporter" evidence="4">
    <location>
        <begin position="2"/>
        <end position="186"/>
    </location>
</feature>
<evidence type="ECO:0000313" key="6">
    <source>
        <dbReference type="Proteomes" id="UP000234335"/>
    </source>
</evidence>
<sequence>MIEFKKVSKSYDKKVLNNLSFKIADGISMGIFGKSGIGKTTILKLLLNLEKADQGFIETNFTNASVVFQENRLINEISALDNLKLIENDEQLLIDTLKRFGINDVNQKIYLLSGGMQRKVALARAYVFNGDILIMDEPFTGIDYASKSYLASTIKERFMGKSIIIVSHNTCDFELFDIKKDNILFL</sequence>
<evidence type="ECO:0000256" key="3">
    <source>
        <dbReference type="ARBA" id="ARBA00022840"/>
    </source>
</evidence>
<dbReference type="SUPFAM" id="SSF52540">
    <property type="entry name" value="P-loop containing nucleoside triphosphate hydrolases"/>
    <property type="match status" value="1"/>
</dbReference>
<evidence type="ECO:0000256" key="1">
    <source>
        <dbReference type="ARBA" id="ARBA00022448"/>
    </source>
</evidence>
<keyword evidence="3" id="KW-0067">ATP-binding</keyword>
<dbReference type="InterPro" id="IPR003593">
    <property type="entry name" value="AAA+_ATPase"/>
</dbReference>
<dbReference type="Pfam" id="PF00005">
    <property type="entry name" value="ABC_tran"/>
    <property type="match status" value="1"/>
</dbReference>
<reference evidence="5 6" key="1">
    <citation type="submission" date="2017-12" db="EMBL/GenBank/DDBJ databases">
        <title>Phylogenetic diversity of female urinary microbiome.</title>
        <authorList>
            <person name="Thomas-White K."/>
            <person name="Wolfe A.J."/>
        </authorList>
    </citation>
    <scope>NUCLEOTIDE SEQUENCE [LARGE SCALE GENOMIC DNA]</scope>
    <source>
        <strain evidence="5 6">UMB0119</strain>
    </source>
</reference>
<evidence type="ECO:0000313" key="5">
    <source>
        <dbReference type="EMBL" id="PKZ17173.1"/>
    </source>
</evidence>
<dbReference type="GO" id="GO:0005524">
    <property type="term" value="F:ATP binding"/>
    <property type="evidence" value="ECO:0007669"/>
    <property type="project" value="UniProtKB-KW"/>
</dbReference>
<keyword evidence="1" id="KW-0813">Transport</keyword>
<name>A0A2I1MAK5_9FIRM</name>
<dbReference type="AlphaFoldDB" id="A0A2I1MAK5"/>
<dbReference type="PANTHER" id="PTHR42939:SF1">
    <property type="entry name" value="ABC TRANSPORTER ATP-BINDING PROTEIN ALBC-RELATED"/>
    <property type="match status" value="1"/>
</dbReference>
<proteinExistence type="predicted"/>
<dbReference type="GO" id="GO:0016887">
    <property type="term" value="F:ATP hydrolysis activity"/>
    <property type="evidence" value="ECO:0007669"/>
    <property type="project" value="InterPro"/>
</dbReference>
<dbReference type="InterPro" id="IPR051782">
    <property type="entry name" value="ABC_Transporter_VariousFunc"/>
</dbReference>
<dbReference type="InterPro" id="IPR027417">
    <property type="entry name" value="P-loop_NTPase"/>
</dbReference>
<dbReference type="RefSeq" id="WP_101539342.1">
    <property type="nucleotide sequence ID" value="NZ_PKGS01000001.1"/>
</dbReference>
<protein>
    <submittedName>
        <fullName evidence="5">Sulfate transporter</fullName>
    </submittedName>
</protein>
<dbReference type="PROSITE" id="PS50893">
    <property type="entry name" value="ABC_TRANSPORTER_2"/>
    <property type="match status" value="1"/>
</dbReference>
<keyword evidence="6" id="KW-1185">Reference proteome</keyword>